<evidence type="ECO:0000313" key="1">
    <source>
        <dbReference type="EMBL" id="OBT97666.1"/>
    </source>
</evidence>
<organism evidence="1 2">
    <name type="scientific">Pseudogymnoascus verrucosus</name>
    <dbReference type="NCBI Taxonomy" id="342668"/>
    <lineage>
        <taxon>Eukaryota</taxon>
        <taxon>Fungi</taxon>
        <taxon>Dikarya</taxon>
        <taxon>Ascomycota</taxon>
        <taxon>Pezizomycotina</taxon>
        <taxon>Leotiomycetes</taxon>
        <taxon>Thelebolales</taxon>
        <taxon>Thelebolaceae</taxon>
        <taxon>Pseudogymnoascus</taxon>
    </lineage>
</organism>
<dbReference type="Proteomes" id="UP000091956">
    <property type="component" value="Unassembled WGS sequence"/>
</dbReference>
<protein>
    <submittedName>
        <fullName evidence="1">Uncharacterized protein</fullName>
    </submittedName>
</protein>
<gene>
    <name evidence="1" type="ORF">VE01_04422</name>
</gene>
<accession>A0A1B8GP84</accession>
<evidence type="ECO:0000313" key="2">
    <source>
        <dbReference type="Proteomes" id="UP000091956"/>
    </source>
</evidence>
<dbReference type="RefSeq" id="XP_018131399.1">
    <property type="nucleotide sequence ID" value="XM_018273896.1"/>
</dbReference>
<keyword evidence="2" id="KW-1185">Reference proteome</keyword>
<dbReference type="STRING" id="342668.A0A1B8GP84"/>
<proteinExistence type="predicted"/>
<reference evidence="1 2" key="1">
    <citation type="submission" date="2016-03" db="EMBL/GenBank/DDBJ databases">
        <title>Comparative genomics of Pseudogymnoascus destructans, the fungus causing white-nose syndrome of bats.</title>
        <authorList>
            <person name="Palmer J.M."/>
            <person name="Drees K.P."/>
            <person name="Foster J.T."/>
            <person name="Lindner D.L."/>
        </authorList>
    </citation>
    <scope>NUCLEOTIDE SEQUENCE [LARGE SCALE GENOMIC DNA]</scope>
    <source>
        <strain evidence="1 2">UAMH 10579</strain>
    </source>
</reference>
<name>A0A1B8GP84_9PEZI</name>
<dbReference type="GeneID" id="28837808"/>
<reference evidence="2" key="2">
    <citation type="journal article" date="2018" name="Nat. Commun.">
        <title>Extreme sensitivity to ultraviolet light in the fungal pathogen causing white-nose syndrome of bats.</title>
        <authorList>
            <person name="Palmer J.M."/>
            <person name="Drees K.P."/>
            <person name="Foster J.T."/>
            <person name="Lindner D.L."/>
        </authorList>
    </citation>
    <scope>NUCLEOTIDE SEQUENCE [LARGE SCALE GENOMIC DNA]</scope>
    <source>
        <strain evidence="2">UAMH 10579</strain>
    </source>
</reference>
<dbReference type="EMBL" id="KV460221">
    <property type="protein sequence ID" value="OBT97666.1"/>
    <property type="molecule type" value="Genomic_DNA"/>
</dbReference>
<dbReference type="AlphaFoldDB" id="A0A1B8GP84"/>
<sequence length="387" mass="43909">MSIKKVEERVEQAMLGWQPPSPNLCLVRDDLTCRRAGWSFLREEKNDVRFAYKALSRRAWSALALGLVKGGRWISAGCLKYAELGAQLSNEIFTSVHVIAGLLARGLEITAVRVCNTEQAIRNVFIINGRVAIVFEYNKLRATNNHSFYIINFYEPKSASEPASILAMGAGHSTRMLLTSYAIDRSYPTRLQPELLELYLRLSTLWQQWNEQHYRDQCRSDSLLRLLQLRAPVPSPRLEGCSTKRGLGIEEQSHQTLDLPAKRHCPSPPSPTEKRRLADLELSRYQEDLLAVQGTCLLCRALGNAWDHAFPTCWRRSEFFEARSRARDAVGRRGLSAEEWLLEQFQQRFGDVDEFLGWCGRATSFGGGKAIWGVKVAAAALIQFELY</sequence>